<evidence type="ECO:0000256" key="1">
    <source>
        <dbReference type="ARBA" id="ARBA00004814"/>
    </source>
</evidence>
<accession>A9E0K4</accession>
<gene>
    <name evidence="9" type="ORF">KAOT1_05737</name>
</gene>
<dbReference type="STRING" id="391587.KAOT1_05737"/>
<comment type="pathway">
    <text evidence="1">Plant hormone metabolism; auxin biosynthesis.</text>
</comment>
<dbReference type="AlphaFoldDB" id="A9E0K4"/>
<dbReference type="GO" id="GO:0001716">
    <property type="term" value="F:L-amino-acid oxidase activity"/>
    <property type="evidence" value="ECO:0007669"/>
    <property type="project" value="TreeGrafter"/>
</dbReference>
<protein>
    <recommendedName>
        <fullName evidence="4">Tryptophan 2-monooxygenase</fullName>
        <ecNumber evidence="3">1.13.12.3</ecNumber>
    </recommendedName>
</protein>
<evidence type="ECO:0000256" key="7">
    <source>
        <dbReference type="SAM" id="MobiDB-lite"/>
    </source>
</evidence>
<evidence type="ECO:0000259" key="8">
    <source>
        <dbReference type="Pfam" id="PF01593"/>
    </source>
</evidence>
<dbReference type="InterPro" id="IPR050281">
    <property type="entry name" value="Flavin_monoamine_oxidase"/>
</dbReference>
<feature type="domain" description="Amine oxidase" evidence="8">
    <location>
        <begin position="80"/>
        <end position="186"/>
    </location>
</feature>
<dbReference type="RefSeq" id="WP_007093716.1">
    <property type="nucleotide sequence ID" value="NZ_CP142125.1"/>
</dbReference>
<dbReference type="Gene3D" id="3.50.50.60">
    <property type="entry name" value="FAD/NAD(P)-binding domain"/>
    <property type="match status" value="1"/>
</dbReference>
<evidence type="ECO:0000256" key="4">
    <source>
        <dbReference type="ARBA" id="ARBA00017871"/>
    </source>
</evidence>
<comment type="similarity">
    <text evidence="2">Belongs to the tryptophan 2-monooxygenase family.</text>
</comment>
<dbReference type="GO" id="GO:0050361">
    <property type="term" value="F:tryptophan 2-monooxygenase activity"/>
    <property type="evidence" value="ECO:0007669"/>
    <property type="project" value="UniProtKB-EC"/>
</dbReference>
<dbReference type="GO" id="GO:0009063">
    <property type="term" value="P:amino acid catabolic process"/>
    <property type="evidence" value="ECO:0007669"/>
    <property type="project" value="TreeGrafter"/>
</dbReference>
<evidence type="ECO:0000256" key="5">
    <source>
        <dbReference type="ARBA" id="ARBA00023070"/>
    </source>
</evidence>
<dbReference type="PANTHER" id="PTHR10742">
    <property type="entry name" value="FLAVIN MONOAMINE OXIDASE"/>
    <property type="match status" value="1"/>
</dbReference>
<comment type="caution">
    <text evidence="9">The sequence shown here is derived from an EMBL/GenBank/DDBJ whole genome shotgun (WGS) entry which is preliminary data.</text>
</comment>
<organism evidence="9 10">
    <name type="scientific">Kordia algicida OT-1</name>
    <dbReference type="NCBI Taxonomy" id="391587"/>
    <lineage>
        <taxon>Bacteria</taxon>
        <taxon>Pseudomonadati</taxon>
        <taxon>Bacteroidota</taxon>
        <taxon>Flavobacteriia</taxon>
        <taxon>Flavobacteriales</taxon>
        <taxon>Flavobacteriaceae</taxon>
        <taxon>Kordia</taxon>
    </lineage>
</organism>
<dbReference type="Proteomes" id="UP000002945">
    <property type="component" value="Unassembled WGS sequence"/>
</dbReference>
<dbReference type="PANTHER" id="PTHR10742:SF342">
    <property type="entry name" value="AMINE OXIDASE"/>
    <property type="match status" value="1"/>
</dbReference>
<reference evidence="9 10" key="1">
    <citation type="journal article" date="2011" name="J. Bacteriol.">
        <title>Genome sequence of the algicidal bacterium Kordia algicida OT-1.</title>
        <authorList>
            <person name="Lee H.S."/>
            <person name="Kang S.G."/>
            <person name="Kwon K.K."/>
            <person name="Lee J.H."/>
            <person name="Kim S.J."/>
        </authorList>
    </citation>
    <scope>NUCLEOTIDE SEQUENCE [LARGE SCALE GENOMIC DNA]</scope>
    <source>
        <strain evidence="9 10">OT-1</strain>
    </source>
</reference>
<dbReference type="SUPFAM" id="SSF51905">
    <property type="entry name" value="FAD/NAD(P)-binding domain"/>
    <property type="match status" value="1"/>
</dbReference>
<dbReference type="EMBL" id="ABIB01000006">
    <property type="protein sequence ID" value="EDP95881.1"/>
    <property type="molecule type" value="Genomic_DNA"/>
</dbReference>
<sequence>MSYLSFHPGNKSAGEGKRHTKKSSVRRAFSDWIIENYGDDYKETLRKQRKPDENIGLLKKQIIETDDDKKPLVGIIGGGFAGLYAGLILQSLGIEFEIFEASDRVGGRIDTWYSTEYDPESKENKGLYGEVGGMRIPQFSDDMLPVQHLALSLNYVLERNGMTDKMLRWRKFYYNSDYQRLRYNNMKDPILAKDASLNSLNFGENKGGDLPAVWVTEKTDRHGNKYLPINVILDKVNGPFLEAIDKSFETGFAKLMRYDNYSMWAYLTNVFTLADLEEYYDPKMGAPCENLSYNIASYLETVNVGTGMYSVSFVEMVIAVYDWDGSKNSYDPSDPNIYMITMDKGMQHFPDACRTVLNLENGITADDGHLAQVLIGMIKGQNNEYGYSPPNLTKDAEPPSSVPPADPKGSANTTPETPKEKKRVFMKHKVTQARHDASLFDNNGGMRLELERTNADGKTETIHKEYAYVISTLPNGAYLNGQKYNNFFEDLSFAKTRAIRECNYMPAFKAFITFNKQFWKDIGERQYETGLGVSASDRSNRQVVYPSYGYDAEKGVLQIYSWAQDAERMGALTDEERVNECLKGIQFMYPEIDIYEHFAGYDDGTTTKTWFWDQHAGGGAFALFNPGQFKNLYPTLLTPEFEGTLNIAGECCSVHHGWIVGALDSAYNSVKNILEKMQATKYIVKMQATWGQLSAPDVAVKSKK</sequence>
<dbReference type="Gene3D" id="1.10.10.1620">
    <property type="match status" value="1"/>
</dbReference>
<dbReference type="Gene3D" id="3.90.660.10">
    <property type="match status" value="1"/>
</dbReference>
<comment type="catalytic activity">
    <reaction evidence="6">
        <text>L-tryptophan + O2 = indole-3-acetamide + CO2 + H2O</text>
        <dbReference type="Rhea" id="RHEA:16165"/>
        <dbReference type="ChEBI" id="CHEBI:15377"/>
        <dbReference type="ChEBI" id="CHEBI:15379"/>
        <dbReference type="ChEBI" id="CHEBI:16031"/>
        <dbReference type="ChEBI" id="CHEBI:16526"/>
        <dbReference type="ChEBI" id="CHEBI:57912"/>
        <dbReference type="EC" id="1.13.12.3"/>
    </reaction>
</comment>
<feature type="region of interest" description="Disordered" evidence="7">
    <location>
        <begin position="1"/>
        <end position="22"/>
    </location>
</feature>
<feature type="domain" description="Amine oxidase" evidence="8">
    <location>
        <begin position="413"/>
        <end position="674"/>
    </location>
</feature>
<keyword evidence="5" id="KW-0073">Auxin biosynthesis</keyword>
<evidence type="ECO:0000313" key="9">
    <source>
        <dbReference type="EMBL" id="EDP95881.1"/>
    </source>
</evidence>
<dbReference type="InterPro" id="IPR036188">
    <property type="entry name" value="FAD/NAD-bd_sf"/>
</dbReference>
<dbReference type="eggNOG" id="COG1231">
    <property type="taxonomic scope" value="Bacteria"/>
</dbReference>
<evidence type="ECO:0000313" key="10">
    <source>
        <dbReference type="Proteomes" id="UP000002945"/>
    </source>
</evidence>
<evidence type="ECO:0000256" key="6">
    <source>
        <dbReference type="ARBA" id="ARBA00047321"/>
    </source>
</evidence>
<dbReference type="HOGENOM" id="CLU_004498_8_1_10"/>
<proteinExistence type="inferred from homology"/>
<feature type="region of interest" description="Disordered" evidence="7">
    <location>
        <begin position="386"/>
        <end position="422"/>
    </location>
</feature>
<dbReference type="Pfam" id="PF01593">
    <property type="entry name" value="Amino_oxidase"/>
    <property type="match status" value="2"/>
</dbReference>
<keyword evidence="10" id="KW-1185">Reference proteome</keyword>
<dbReference type="EC" id="1.13.12.3" evidence="3"/>
<evidence type="ECO:0000256" key="3">
    <source>
        <dbReference type="ARBA" id="ARBA00012535"/>
    </source>
</evidence>
<evidence type="ECO:0000256" key="2">
    <source>
        <dbReference type="ARBA" id="ARBA00005833"/>
    </source>
</evidence>
<dbReference type="InterPro" id="IPR002937">
    <property type="entry name" value="Amino_oxidase"/>
</dbReference>
<name>A9E0K4_9FLAO</name>
<dbReference type="SUPFAM" id="SSF54373">
    <property type="entry name" value="FAD-linked reductases, C-terminal domain"/>
    <property type="match status" value="1"/>
</dbReference>
<dbReference type="GO" id="GO:0009851">
    <property type="term" value="P:auxin biosynthetic process"/>
    <property type="evidence" value="ECO:0007669"/>
    <property type="project" value="UniProtKB-KW"/>
</dbReference>
<dbReference type="OrthoDB" id="9767561at2"/>